<name>A0ABW1T026_9ACTN</name>
<sequence length="178" mass="19089">MPTWVALLRAVNLGSHNKVSMPALRTALAEAGYADVRTYMQSGNVILSSPVRTPGKVASGVGDVLRASFGIDTPVLVRTPRQLRAVAEWSPFAEQAAERPASVHVLHLDTAPDATALATLLSTDWGADLVAARELEIVIAYGETMHDSRLQHGAILKRLATTGTARNWRTLLALVDLC</sequence>
<dbReference type="EMBL" id="JBHSTI010000008">
    <property type="protein sequence ID" value="MFC6237620.1"/>
    <property type="molecule type" value="Genomic_DNA"/>
</dbReference>
<keyword evidence="2" id="KW-1185">Reference proteome</keyword>
<evidence type="ECO:0000313" key="1">
    <source>
        <dbReference type="EMBL" id="MFC6237620.1"/>
    </source>
</evidence>
<dbReference type="Gene3D" id="3.30.70.1280">
    <property type="entry name" value="SP0830-like domains"/>
    <property type="match status" value="1"/>
</dbReference>
<accession>A0ABW1T026</accession>
<organism evidence="1 2">
    <name type="scientific">Longivirga aurantiaca</name>
    <dbReference type="NCBI Taxonomy" id="1837743"/>
    <lineage>
        <taxon>Bacteria</taxon>
        <taxon>Bacillati</taxon>
        <taxon>Actinomycetota</taxon>
        <taxon>Actinomycetes</taxon>
        <taxon>Sporichthyales</taxon>
        <taxon>Sporichthyaceae</taxon>
        <taxon>Longivirga</taxon>
    </lineage>
</organism>
<comment type="caution">
    <text evidence="1">The sequence shown here is derived from an EMBL/GenBank/DDBJ whole genome shotgun (WGS) entry which is preliminary data.</text>
</comment>
<dbReference type="PANTHER" id="PTHR36439:SF1">
    <property type="entry name" value="DUF1697 DOMAIN-CONTAINING PROTEIN"/>
    <property type="match status" value="1"/>
</dbReference>
<gene>
    <name evidence="1" type="ORF">ACFQGU_07000</name>
</gene>
<dbReference type="RefSeq" id="WP_386765082.1">
    <property type="nucleotide sequence ID" value="NZ_JBHSTI010000008.1"/>
</dbReference>
<dbReference type="PIRSF" id="PIRSF008502">
    <property type="entry name" value="UCP008502"/>
    <property type="match status" value="1"/>
</dbReference>
<dbReference type="InterPro" id="IPR012545">
    <property type="entry name" value="DUF1697"/>
</dbReference>
<evidence type="ECO:0000313" key="2">
    <source>
        <dbReference type="Proteomes" id="UP001596138"/>
    </source>
</evidence>
<dbReference type="Pfam" id="PF08002">
    <property type="entry name" value="DUF1697"/>
    <property type="match status" value="1"/>
</dbReference>
<dbReference type="Proteomes" id="UP001596138">
    <property type="component" value="Unassembled WGS sequence"/>
</dbReference>
<dbReference type="PANTHER" id="PTHR36439">
    <property type="entry name" value="BLL4334 PROTEIN"/>
    <property type="match status" value="1"/>
</dbReference>
<protein>
    <submittedName>
        <fullName evidence="1">DUF1697 domain-containing protein</fullName>
    </submittedName>
</protein>
<dbReference type="SUPFAM" id="SSF160379">
    <property type="entry name" value="SP0830-like"/>
    <property type="match status" value="1"/>
</dbReference>
<reference evidence="2" key="1">
    <citation type="journal article" date="2019" name="Int. J. Syst. Evol. Microbiol.">
        <title>The Global Catalogue of Microorganisms (GCM) 10K type strain sequencing project: providing services to taxonomists for standard genome sequencing and annotation.</title>
        <authorList>
            <consortium name="The Broad Institute Genomics Platform"/>
            <consortium name="The Broad Institute Genome Sequencing Center for Infectious Disease"/>
            <person name="Wu L."/>
            <person name="Ma J."/>
        </authorList>
    </citation>
    <scope>NUCLEOTIDE SEQUENCE [LARGE SCALE GENOMIC DNA]</scope>
    <source>
        <strain evidence="2">CGMCC 4.7317</strain>
    </source>
</reference>
<proteinExistence type="predicted"/>